<name>A0ABS9HBU9_9ACTN</name>
<sequence>MPPRSSSVGCLAVLLSLAAAPAHANLPRGDQVESDPAPTWGWEVLFQDGFDGAAGTPPDNWHAMPGWNNALQNGYGQLDVGGLAQVRSTPGWLLPAGTTVRVTASLVMPDTGSNYAAFWVQHPDPLDPREIDVIESYGPLKPTGAQVASHLCYDETLDNGVDECGAAGLVPELQGVSDHFPDGAKPWDAYWQYDAEFTVGGDHVSFAVRDGAGNQAYSLDTTPDPRRVPGNLLPFHLRLSNKDVDPEYALPGGTRPAMTVDWVRVEVRYPPDPRPTSPVVE</sequence>
<reference evidence="2 3" key="1">
    <citation type="submission" date="2022-01" db="EMBL/GenBank/DDBJ databases">
        <title>Nocardioides sp. nov., an actinomycete isolated from mining soil.</title>
        <authorList>
            <person name="Liu L."/>
        </authorList>
    </citation>
    <scope>NUCLEOTIDE SEQUENCE [LARGE SCALE GENOMIC DNA]</scope>
    <source>
        <strain evidence="2 3">KLBMP 9356</strain>
    </source>
</reference>
<evidence type="ECO:0000256" key="1">
    <source>
        <dbReference type="SAM" id="SignalP"/>
    </source>
</evidence>
<feature type="chain" id="PRO_5045523071" description="GH16 domain-containing protein" evidence="1">
    <location>
        <begin position="25"/>
        <end position="281"/>
    </location>
</feature>
<evidence type="ECO:0000313" key="3">
    <source>
        <dbReference type="Proteomes" id="UP001201161"/>
    </source>
</evidence>
<protein>
    <recommendedName>
        <fullName evidence="4">GH16 domain-containing protein</fullName>
    </recommendedName>
</protein>
<accession>A0ABS9HBU9</accession>
<keyword evidence="3" id="KW-1185">Reference proteome</keyword>
<organism evidence="2 3">
    <name type="scientific">Nocardioides potassii</name>
    <dbReference type="NCBI Taxonomy" id="2911371"/>
    <lineage>
        <taxon>Bacteria</taxon>
        <taxon>Bacillati</taxon>
        <taxon>Actinomycetota</taxon>
        <taxon>Actinomycetes</taxon>
        <taxon>Propionibacteriales</taxon>
        <taxon>Nocardioidaceae</taxon>
        <taxon>Nocardioides</taxon>
    </lineage>
</organism>
<dbReference type="SUPFAM" id="SSF49899">
    <property type="entry name" value="Concanavalin A-like lectins/glucanases"/>
    <property type="match status" value="1"/>
</dbReference>
<comment type="caution">
    <text evidence="2">The sequence shown here is derived from an EMBL/GenBank/DDBJ whole genome shotgun (WGS) entry which is preliminary data.</text>
</comment>
<keyword evidence="1" id="KW-0732">Signal</keyword>
<proteinExistence type="predicted"/>
<dbReference type="EMBL" id="JAKJHZ010000008">
    <property type="protein sequence ID" value="MCF6378670.1"/>
    <property type="molecule type" value="Genomic_DNA"/>
</dbReference>
<dbReference type="InterPro" id="IPR013320">
    <property type="entry name" value="ConA-like_dom_sf"/>
</dbReference>
<dbReference type="Gene3D" id="2.60.120.200">
    <property type="match status" value="1"/>
</dbReference>
<evidence type="ECO:0000313" key="2">
    <source>
        <dbReference type="EMBL" id="MCF6378670.1"/>
    </source>
</evidence>
<dbReference type="RefSeq" id="WP_236402742.1">
    <property type="nucleotide sequence ID" value="NZ_JAKJHZ010000008.1"/>
</dbReference>
<gene>
    <name evidence="2" type="ORF">L2K70_13740</name>
</gene>
<feature type="signal peptide" evidence="1">
    <location>
        <begin position="1"/>
        <end position="24"/>
    </location>
</feature>
<evidence type="ECO:0008006" key="4">
    <source>
        <dbReference type="Google" id="ProtNLM"/>
    </source>
</evidence>
<dbReference type="Proteomes" id="UP001201161">
    <property type="component" value="Unassembled WGS sequence"/>
</dbReference>